<dbReference type="SUPFAM" id="SSF55277">
    <property type="entry name" value="GYF domain"/>
    <property type="match status" value="1"/>
</dbReference>
<reference evidence="8 9" key="1">
    <citation type="submission" date="2019-02" db="EMBL/GenBank/DDBJ databases">
        <title>Deep-cultivation of Planctomycetes and their phenomic and genomic characterization uncovers novel biology.</title>
        <authorList>
            <person name="Wiegand S."/>
            <person name="Jogler M."/>
            <person name="Boedeker C."/>
            <person name="Pinto D."/>
            <person name="Vollmers J."/>
            <person name="Rivas-Marin E."/>
            <person name="Kohn T."/>
            <person name="Peeters S.H."/>
            <person name="Heuer A."/>
            <person name="Rast P."/>
            <person name="Oberbeckmann S."/>
            <person name="Bunk B."/>
            <person name="Jeske O."/>
            <person name="Meyerdierks A."/>
            <person name="Storesund J.E."/>
            <person name="Kallscheuer N."/>
            <person name="Luecker S."/>
            <person name="Lage O.M."/>
            <person name="Pohl T."/>
            <person name="Merkel B.J."/>
            <person name="Hornburger P."/>
            <person name="Mueller R.-W."/>
            <person name="Bruemmer F."/>
            <person name="Labrenz M."/>
            <person name="Spormann A.M."/>
            <person name="Op den Camp H."/>
            <person name="Overmann J."/>
            <person name="Amann R."/>
            <person name="Jetten M.S.M."/>
            <person name="Mascher T."/>
            <person name="Medema M.H."/>
            <person name="Devos D.P."/>
            <person name="Kaster A.-K."/>
            <person name="Ovreas L."/>
            <person name="Rohde M."/>
            <person name="Galperin M.Y."/>
            <person name="Jogler C."/>
        </authorList>
    </citation>
    <scope>NUCLEOTIDE SEQUENCE [LARGE SCALE GENOMIC DNA]</scope>
    <source>
        <strain evidence="8 9">Pan161</strain>
    </source>
</reference>
<feature type="transmembrane region" description="Helical" evidence="5">
    <location>
        <begin position="243"/>
        <end position="265"/>
    </location>
</feature>
<protein>
    <submittedName>
        <fullName evidence="8">TM2 domain protein</fullName>
    </submittedName>
</protein>
<dbReference type="InterPro" id="IPR035445">
    <property type="entry name" value="GYF-like_dom_sf"/>
</dbReference>
<keyword evidence="2 5" id="KW-0812">Transmembrane</keyword>
<evidence type="ECO:0000256" key="4">
    <source>
        <dbReference type="ARBA" id="ARBA00023136"/>
    </source>
</evidence>
<dbReference type="EMBL" id="CP036343">
    <property type="protein sequence ID" value="QDT93664.1"/>
    <property type="molecule type" value="Genomic_DNA"/>
</dbReference>
<comment type="subcellular location">
    <subcellularLocation>
        <location evidence="1">Membrane</location>
        <topology evidence="1">Multi-pass membrane protein</topology>
    </subcellularLocation>
</comment>
<dbReference type="GO" id="GO:0016020">
    <property type="term" value="C:membrane"/>
    <property type="evidence" value="ECO:0007669"/>
    <property type="project" value="UniProtKB-SubCell"/>
</dbReference>
<dbReference type="Proteomes" id="UP000316855">
    <property type="component" value="Chromosome"/>
</dbReference>
<feature type="domain" description="TM2" evidence="6">
    <location>
        <begin position="214"/>
        <end position="262"/>
    </location>
</feature>
<dbReference type="OrthoDB" id="292841at2"/>
<evidence type="ECO:0000313" key="8">
    <source>
        <dbReference type="EMBL" id="QDT93664.1"/>
    </source>
</evidence>
<keyword evidence="3 5" id="KW-1133">Transmembrane helix</keyword>
<dbReference type="KEGG" id="gax:Pan161_53460"/>
<evidence type="ECO:0000256" key="5">
    <source>
        <dbReference type="SAM" id="Phobius"/>
    </source>
</evidence>
<name>A0A517VKX0_9PLAN</name>
<dbReference type="AlphaFoldDB" id="A0A517VKX0"/>
<evidence type="ECO:0000313" key="9">
    <source>
        <dbReference type="Proteomes" id="UP000316855"/>
    </source>
</evidence>
<dbReference type="PANTHER" id="PTHR21016">
    <property type="entry name" value="BETA-AMYLOID BINDING PROTEIN-RELATED"/>
    <property type="match status" value="1"/>
</dbReference>
<sequence length="278" mass="31007">MDESQYYIRNRGRIQGPFDSQTLQSLARRGRFARHHEISHDQKTWFLASEYPELFPERPAPRATVQEVASETPRPEQEHDAMADELIQEPQHVNSPAPTPPPESDEQSQWYYISNQQETGPVQLSELISLLRQNRIAPDTYVWNPTLPDWVNANTLPELFPPGPTHAAEVNNTAVLLTNCPQCHSVLEQPAAFCPMCGASLRHAPDHLAGTRHQRNSTTALLLSLFAGSLGVDRFYLGYIGLGFLKLITLGGLGIWALIDIILIATGKLKDADGMPLE</sequence>
<keyword evidence="4 5" id="KW-0472">Membrane</keyword>
<evidence type="ECO:0000256" key="1">
    <source>
        <dbReference type="ARBA" id="ARBA00004141"/>
    </source>
</evidence>
<dbReference type="Pfam" id="PF05154">
    <property type="entry name" value="TM2"/>
    <property type="match status" value="1"/>
</dbReference>
<dbReference type="InterPro" id="IPR050932">
    <property type="entry name" value="TM2D1-3-like"/>
</dbReference>
<dbReference type="InterPro" id="IPR025640">
    <property type="entry name" value="GYF_2"/>
</dbReference>
<dbReference type="RefSeq" id="WP_145231644.1">
    <property type="nucleotide sequence ID" value="NZ_CP036343.1"/>
</dbReference>
<evidence type="ECO:0000256" key="3">
    <source>
        <dbReference type="ARBA" id="ARBA00022989"/>
    </source>
</evidence>
<proteinExistence type="predicted"/>
<evidence type="ECO:0000259" key="7">
    <source>
        <dbReference type="Pfam" id="PF14237"/>
    </source>
</evidence>
<dbReference type="PANTHER" id="PTHR21016:SF25">
    <property type="entry name" value="TM2 DOMAIN-CONTAINING PROTEIN DDB_G0277895-RELATED"/>
    <property type="match status" value="1"/>
</dbReference>
<evidence type="ECO:0000259" key="6">
    <source>
        <dbReference type="Pfam" id="PF05154"/>
    </source>
</evidence>
<dbReference type="Pfam" id="PF14237">
    <property type="entry name" value="GYF_2"/>
    <property type="match status" value="1"/>
</dbReference>
<accession>A0A517VKX0</accession>
<feature type="domain" description="GYF" evidence="7">
    <location>
        <begin position="110"/>
        <end position="159"/>
    </location>
</feature>
<keyword evidence="9" id="KW-1185">Reference proteome</keyword>
<gene>
    <name evidence="8" type="ORF">Pan161_53460</name>
</gene>
<organism evidence="8 9">
    <name type="scientific">Gimesia algae</name>
    <dbReference type="NCBI Taxonomy" id="2527971"/>
    <lineage>
        <taxon>Bacteria</taxon>
        <taxon>Pseudomonadati</taxon>
        <taxon>Planctomycetota</taxon>
        <taxon>Planctomycetia</taxon>
        <taxon>Planctomycetales</taxon>
        <taxon>Planctomycetaceae</taxon>
        <taxon>Gimesia</taxon>
    </lineage>
</organism>
<dbReference type="InterPro" id="IPR007829">
    <property type="entry name" value="TM2"/>
</dbReference>
<evidence type="ECO:0000256" key="2">
    <source>
        <dbReference type="ARBA" id="ARBA00022692"/>
    </source>
</evidence>